<dbReference type="Pfam" id="PF19259">
    <property type="entry name" value="Ty3_capsid"/>
    <property type="match status" value="1"/>
</dbReference>
<dbReference type="Gene3D" id="3.90.20.10">
    <property type="match status" value="1"/>
</dbReference>
<name>A0A1J3JD73_NOCCA</name>
<feature type="domain" description="Ty3 transposon capsid-like protein" evidence="2">
    <location>
        <begin position="254"/>
        <end position="370"/>
    </location>
</feature>
<dbReference type="EMBL" id="GEVM01015380">
    <property type="protein sequence ID" value="JAU90558.1"/>
    <property type="molecule type" value="Transcribed_RNA"/>
</dbReference>
<gene>
    <name evidence="3" type="ORF">MP_TR7852_c0_g1_i1_g.22276</name>
</gene>
<reference evidence="3" key="1">
    <citation type="submission" date="2016-07" db="EMBL/GenBank/DDBJ databases">
        <title>De novo transcriptome assembly of four accessions of the metal hyperaccumulator plant Noccaea caerulescens.</title>
        <authorList>
            <person name="Blande D."/>
            <person name="Halimaa P."/>
            <person name="Tervahauta A.I."/>
            <person name="Aarts M.G."/>
            <person name="Karenlampi S.O."/>
        </authorList>
    </citation>
    <scope>NUCLEOTIDE SEQUENCE</scope>
</reference>
<evidence type="ECO:0000256" key="1">
    <source>
        <dbReference type="SAM" id="MobiDB-lite"/>
    </source>
</evidence>
<sequence>MTRARAKELARINLVSERHDPMTDVSAQLAAFMEKLEKRFDLIEGKMNTMDEKFDKINEKVESNNAAIKALTLSPEQEQSSSKSKNAKNGQVQGQSVKFAADDLSEVEIHNGLIKDKGLPPPHAPTTTTSSTPIKIGNNLTGVIGGVSRVEHTPVFSGGPWQTRAVGRVRRHKDGGGDWRVRPIGWNEDNQQSYSPGDLQAQENDQGNTFNALAAHNSHPKQRVFPAVKMEFPPYDGTTNAIEWLQKCDDYFLDQGVFSDDARIRQATFVLTGQAYQWNHNLRRLVTHKLTWAEFKRICKSRFGKAYSVNPVGEITNLRHTSTIDEYCSQFEDCLGRQTRLTGDQQLWQFCAGLTDSLRKEVEYLRPETIFGLH</sequence>
<feature type="compositionally biased region" description="Polar residues" evidence="1">
    <location>
        <begin position="188"/>
        <end position="200"/>
    </location>
</feature>
<feature type="region of interest" description="Disordered" evidence="1">
    <location>
        <begin position="114"/>
        <end position="137"/>
    </location>
</feature>
<accession>A0A1J3JD73</accession>
<proteinExistence type="predicted"/>
<dbReference type="InterPro" id="IPR045358">
    <property type="entry name" value="Ty3_capsid"/>
</dbReference>
<dbReference type="AlphaFoldDB" id="A0A1J3JD73"/>
<feature type="region of interest" description="Disordered" evidence="1">
    <location>
        <begin position="168"/>
        <end position="200"/>
    </location>
</feature>
<feature type="region of interest" description="Disordered" evidence="1">
    <location>
        <begin position="73"/>
        <end position="93"/>
    </location>
</feature>
<protein>
    <recommendedName>
        <fullName evidence="2">Ty3 transposon capsid-like protein domain-containing protein</fullName>
    </recommendedName>
</protein>
<evidence type="ECO:0000259" key="2">
    <source>
        <dbReference type="Pfam" id="PF19259"/>
    </source>
</evidence>
<organism evidence="3">
    <name type="scientific">Noccaea caerulescens</name>
    <name type="common">Alpine penny-cress</name>
    <name type="synonym">Thlaspi caerulescens</name>
    <dbReference type="NCBI Taxonomy" id="107243"/>
    <lineage>
        <taxon>Eukaryota</taxon>
        <taxon>Viridiplantae</taxon>
        <taxon>Streptophyta</taxon>
        <taxon>Embryophyta</taxon>
        <taxon>Tracheophyta</taxon>
        <taxon>Spermatophyta</taxon>
        <taxon>Magnoliopsida</taxon>
        <taxon>eudicotyledons</taxon>
        <taxon>Gunneridae</taxon>
        <taxon>Pentapetalae</taxon>
        <taxon>rosids</taxon>
        <taxon>malvids</taxon>
        <taxon>Brassicales</taxon>
        <taxon>Brassicaceae</taxon>
        <taxon>Coluteocarpeae</taxon>
        <taxon>Noccaea</taxon>
    </lineage>
</organism>
<evidence type="ECO:0000313" key="3">
    <source>
        <dbReference type="EMBL" id="JAU90558.1"/>
    </source>
</evidence>